<dbReference type="GO" id="GO:1901135">
    <property type="term" value="P:carbohydrate derivative metabolic process"/>
    <property type="evidence" value="ECO:0007669"/>
    <property type="project" value="InterPro"/>
</dbReference>
<dbReference type="PATRIC" id="fig|362787.3.peg.1849"/>
<name>A0A0C1JHR5_9BACT</name>
<dbReference type="Pfam" id="PF13580">
    <property type="entry name" value="SIS_2"/>
    <property type="match status" value="1"/>
</dbReference>
<dbReference type="EMBL" id="JSAN01000127">
    <property type="protein sequence ID" value="KIC70960.1"/>
    <property type="molecule type" value="Genomic_DNA"/>
</dbReference>
<proteinExistence type="predicted"/>
<accession>A0A0C1JHR5</accession>
<comment type="caution">
    <text evidence="2">The sequence shown here is derived from an EMBL/GenBank/DDBJ whole genome shotgun (WGS) entry which is preliminary data.</text>
</comment>
<dbReference type="InterPro" id="IPR050099">
    <property type="entry name" value="SIS_GmhA/DiaA_subfam"/>
</dbReference>
<keyword evidence="2" id="KW-0413">Isomerase</keyword>
<dbReference type="GO" id="GO:0097367">
    <property type="term" value="F:carbohydrate derivative binding"/>
    <property type="evidence" value="ECO:0007669"/>
    <property type="project" value="InterPro"/>
</dbReference>
<gene>
    <name evidence="2" type="primary">gmhA</name>
    <name evidence="2" type="ORF">DB44_FE00110</name>
</gene>
<dbReference type="Proteomes" id="UP000031465">
    <property type="component" value="Unassembled WGS sequence"/>
</dbReference>
<dbReference type="PANTHER" id="PTHR30390">
    <property type="entry name" value="SEDOHEPTULOSE 7-PHOSPHATE ISOMERASE / DNAA INITIATOR-ASSOCIATING FACTOR FOR REPLICATION INITIATION"/>
    <property type="match status" value="1"/>
</dbReference>
<sequence length="214" mass="23508">MSQNNDTIFIIYFIHSISRSLDMQTNLLDAIDDCIKAVEQLKLPSSINFIEQTALLLATCFQNGGKIILAGNGGSLCDACHFAEELTGYFRKARRPLPAIALSEPGHITCTANDKGFEWIFSRGVEAYGKTGDVFIGLTTSGNSLNIIRAFEQAKNQSMHTIAFLGKDGGVLKDVADFELIIQGFQTSDRIQEAHMAAIHLIIELVEVHLFAKN</sequence>
<reference evidence="2 3" key="1">
    <citation type="journal article" date="2014" name="Mol. Biol. Evol.">
        <title>Massive expansion of Ubiquitination-related gene families within the Chlamydiae.</title>
        <authorList>
            <person name="Domman D."/>
            <person name="Collingro A."/>
            <person name="Lagkouvardos I."/>
            <person name="Gehre L."/>
            <person name="Weinmaier T."/>
            <person name="Rattei T."/>
            <person name="Subtil A."/>
            <person name="Horn M."/>
        </authorList>
    </citation>
    <scope>NUCLEOTIDE SEQUENCE [LARGE SCALE GENOMIC DNA]</scope>
    <source>
        <strain evidence="2 3">EI2</strain>
    </source>
</reference>
<dbReference type="GO" id="GO:0016853">
    <property type="term" value="F:isomerase activity"/>
    <property type="evidence" value="ECO:0007669"/>
    <property type="project" value="UniProtKB-KW"/>
</dbReference>
<evidence type="ECO:0000313" key="2">
    <source>
        <dbReference type="EMBL" id="KIC70960.1"/>
    </source>
</evidence>
<organism evidence="2 3">
    <name type="scientific">Candidatus Protochlamydia amoebophila</name>
    <dbReference type="NCBI Taxonomy" id="362787"/>
    <lineage>
        <taxon>Bacteria</taxon>
        <taxon>Pseudomonadati</taxon>
        <taxon>Chlamydiota</taxon>
        <taxon>Chlamydiia</taxon>
        <taxon>Parachlamydiales</taxon>
        <taxon>Parachlamydiaceae</taxon>
        <taxon>Candidatus Protochlamydia</taxon>
    </lineage>
</organism>
<protein>
    <submittedName>
        <fullName evidence="2">Phosphoheptose isomerase</fullName>
        <ecNumber evidence="2">5.3.1.28</ecNumber>
    </submittedName>
</protein>
<feature type="domain" description="SIS" evidence="1">
    <location>
        <begin position="57"/>
        <end position="214"/>
    </location>
</feature>
<dbReference type="InterPro" id="IPR046348">
    <property type="entry name" value="SIS_dom_sf"/>
</dbReference>
<dbReference type="EC" id="5.3.1.28" evidence="2"/>
<dbReference type="Gene3D" id="3.40.50.10490">
    <property type="entry name" value="Glucose-6-phosphate isomerase like protein, domain 1"/>
    <property type="match status" value="1"/>
</dbReference>
<dbReference type="InterPro" id="IPR001347">
    <property type="entry name" value="SIS_dom"/>
</dbReference>
<dbReference type="InterPro" id="IPR035461">
    <property type="entry name" value="GmhA/DiaA"/>
</dbReference>
<dbReference type="SUPFAM" id="SSF53697">
    <property type="entry name" value="SIS domain"/>
    <property type="match status" value="1"/>
</dbReference>
<evidence type="ECO:0000313" key="3">
    <source>
        <dbReference type="Proteomes" id="UP000031465"/>
    </source>
</evidence>
<evidence type="ECO:0000259" key="1">
    <source>
        <dbReference type="PROSITE" id="PS51464"/>
    </source>
</evidence>
<dbReference type="CDD" id="cd05006">
    <property type="entry name" value="SIS_GmhA"/>
    <property type="match status" value="1"/>
</dbReference>
<dbReference type="PANTHER" id="PTHR30390:SF7">
    <property type="entry name" value="PHOSPHOHEPTOSE ISOMERASE"/>
    <property type="match status" value="1"/>
</dbReference>
<dbReference type="PROSITE" id="PS51464">
    <property type="entry name" value="SIS"/>
    <property type="match status" value="1"/>
</dbReference>
<dbReference type="AlphaFoldDB" id="A0A0C1JHR5"/>